<evidence type="ECO:0000313" key="2">
    <source>
        <dbReference type="EMBL" id="OXM59963.1"/>
    </source>
</evidence>
<accession>A0A229SMB3</accession>
<dbReference type="Proteomes" id="UP000215199">
    <property type="component" value="Unassembled WGS sequence"/>
</dbReference>
<dbReference type="OrthoDB" id="4377479at2"/>
<dbReference type="EMBL" id="NMUL01000068">
    <property type="protein sequence ID" value="OXM59963.1"/>
    <property type="molecule type" value="Genomic_DNA"/>
</dbReference>
<gene>
    <name evidence="2" type="ORF">CF165_45330</name>
</gene>
<feature type="region of interest" description="Disordered" evidence="1">
    <location>
        <begin position="19"/>
        <end position="47"/>
    </location>
</feature>
<organism evidence="2 3">
    <name type="scientific">Amycolatopsis vastitatis</name>
    <dbReference type="NCBI Taxonomy" id="1905142"/>
    <lineage>
        <taxon>Bacteria</taxon>
        <taxon>Bacillati</taxon>
        <taxon>Actinomycetota</taxon>
        <taxon>Actinomycetes</taxon>
        <taxon>Pseudonocardiales</taxon>
        <taxon>Pseudonocardiaceae</taxon>
        <taxon>Amycolatopsis</taxon>
    </lineage>
</organism>
<dbReference type="RefSeq" id="WP_093953802.1">
    <property type="nucleotide sequence ID" value="NZ_NMUL01000068.1"/>
</dbReference>
<keyword evidence="3" id="KW-1185">Reference proteome</keyword>
<evidence type="ECO:0000313" key="3">
    <source>
        <dbReference type="Proteomes" id="UP000215199"/>
    </source>
</evidence>
<sequence>MTRPGEDPDVVDGEIVDETPTAALAIPSPPLPQSLPDPDYSEGGVPSFDFVRDKIENRYTTSLGSVDVAGLGTENTAEALDKKIADRDQAAKDRLAEIRRSMRGE</sequence>
<proteinExistence type="predicted"/>
<protein>
    <recommendedName>
        <fullName evidence="4">PspA domain-containing protein</fullName>
    </recommendedName>
</protein>
<name>A0A229SMB3_9PSEU</name>
<comment type="caution">
    <text evidence="2">The sequence shown here is derived from an EMBL/GenBank/DDBJ whole genome shotgun (WGS) entry which is preliminary data.</text>
</comment>
<evidence type="ECO:0000256" key="1">
    <source>
        <dbReference type="SAM" id="MobiDB-lite"/>
    </source>
</evidence>
<reference evidence="3" key="1">
    <citation type="submission" date="2017-07" db="EMBL/GenBank/DDBJ databases">
        <title>Comparative genome mining reveals phylogenetic distribution patterns of secondary metabolites in Amycolatopsis.</title>
        <authorList>
            <person name="Adamek M."/>
            <person name="Alanjary M."/>
            <person name="Sales-Ortells H."/>
            <person name="Goodfellow M."/>
            <person name="Bull A.T."/>
            <person name="Kalinowski J."/>
            <person name="Ziemert N."/>
        </authorList>
    </citation>
    <scope>NUCLEOTIDE SEQUENCE [LARGE SCALE GENOMIC DNA]</scope>
    <source>
        <strain evidence="3">H5</strain>
    </source>
</reference>
<dbReference type="AlphaFoldDB" id="A0A229SMB3"/>
<evidence type="ECO:0008006" key="4">
    <source>
        <dbReference type="Google" id="ProtNLM"/>
    </source>
</evidence>